<evidence type="ECO:0000256" key="1">
    <source>
        <dbReference type="ARBA" id="ARBA00004141"/>
    </source>
</evidence>
<dbReference type="OrthoDB" id="9799225at2"/>
<evidence type="ECO:0000256" key="6">
    <source>
        <dbReference type="SAM" id="Phobius"/>
    </source>
</evidence>
<evidence type="ECO:0000256" key="3">
    <source>
        <dbReference type="ARBA" id="ARBA00022692"/>
    </source>
</evidence>
<evidence type="ECO:0000256" key="5">
    <source>
        <dbReference type="ARBA" id="ARBA00023136"/>
    </source>
</evidence>
<comment type="caution">
    <text evidence="7">The sequence shown here is derived from an EMBL/GenBank/DDBJ whole genome shotgun (WGS) entry which is preliminary data.</text>
</comment>
<accession>I3DJN3</accession>
<proteinExistence type="inferred from homology"/>
<dbReference type="NCBIfam" id="NF008930">
    <property type="entry name" value="PRK12287.1"/>
    <property type="match status" value="1"/>
</dbReference>
<feature type="transmembrane region" description="Helical" evidence="6">
    <location>
        <begin position="30"/>
        <end position="48"/>
    </location>
</feature>
<name>I3DJN3_9PAST</name>
<evidence type="ECO:0000256" key="4">
    <source>
        <dbReference type="ARBA" id="ARBA00022989"/>
    </source>
</evidence>
<keyword evidence="5 6" id="KW-0472">Membrane</keyword>
<comment type="subcellular location">
    <subcellularLocation>
        <location evidence="1">Membrane</location>
        <topology evidence="1">Multi-pass membrane protein</topology>
    </subcellularLocation>
</comment>
<feature type="transmembrane region" description="Helical" evidence="6">
    <location>
        <begin position="139"/>
        <end position="162"/>
    </location>
</feature>
<feature type="transmembrane region" description="Helical" evidence="6">
    <location>
        <begin position="7"/>
        <end position="24"/>
    </location>
</feature>
<dbReference type="AlphaFoldDB" id="I3DJN3"/>
<keyword evidence="4 6" id="KW-1133">Transmembrane helix</keyword>
<feature type="transmembrane region" description="Helical" evidence="6">
    <location>
        <begin position="302"/>
        <end position="328"/>
    </location>
</feature>
<evidence type="ECO:0000313" key="8">
    <source>
        <dbReference type="Proteomes" id="UP000006457"/>
    </source>
</evidence>
<keyword evidence="3 6" id="KW-0812">Transmembrane</keyword>
<dbReference type="EMBL" id="AJSX01000004">
    <property type="protein sequence ID" value="EIJ71926.1"/>
    <property type="molecule type" value="Genomic_DNA"/>
</dbReference>
<dbReference type="GO" id="GO:0055085">
    <property type="term" value="P:transmembrane transport"/>
    <property type="evidence" value="ECO:0007669"/>
    <property type="project" value="TreeGrafter"/>
</dbReference>
<gene>
    <name evidence="7" type="primary">tqsA</name>
    <name evidence="7" type="ORF">HMPREF1052_1131</name>
</gene>
<dbReference type="PANTHER" id="PTHR21716:SF64">
    <property type="entry name" value="AI-2 TRANSPORT PROTEIN TQSA"/>
    <property type="match status" value="1"/>
</dbReference>
<feature type="transmembrane region" description="Helical" evidence="6">
    <location>
        <begin position="265"/>
        <end position="282"/>
    </location>
</feature>
<evidence type="ECO:0000313" key="7">
    <source>
        <dbReference type="EMBL" id="EIJ71926.1"/>
    </source>
</evidence>
<feature type="transmembrane region" description="Helical" evidence="6">
    <location>
        <begin position="60"/>
        <end position="84"/>
    </location>
</feature>
<dbReference type="eggNOG" id="COG0628">
    <property type="taxonomic scope" value="Bacteria"/>
</dbReference>
<organism evidence="7 8">
    <name type="scientific">Pasteurella bettyae CCUG 2042</name>
    <dbReference type="NCBI Taxonomy" id="1095749"/>
    <lineage>
        <taxon>Bacteria</taxon>
        <taxon>Pseudomonadati</taxon>
        <taxon>Pseudomonadota</taxon>
        <taxon>Gammaproteobacteria</taxon>
        <taxon>Pasteurellales</taxon>
        <taxon>Pasteurellaceae</taxon>
        <taxon>Pasteurella</taxon>
    </lineage>
</organism>
<dbReference type="Pfam" id="PF01594">
    <property type="entry name" value="AI-2E_transport"/>
    <property type="match status" value="1"/>
</dbReference>
<dbReference type="InterPro" id="IPR002549">
    <property type="entry name" value="AI-2E-like"/>
</dbReference>
<dbReference type="Proteomes" id="UP000006457">
    <property type="component" value="Unassembled WGS sequence"/>
</dbReference>
<keyword evidence="8" id="KW-1185">Reference proteome</keyword>
<dbReference type="PATRIC" id="fig|1095749.3.peg.149"/>
<sequence length="349" mass="38842">MVKPHSANHVLVGLASLVIILAGIKMAGEIVVPFLLALFIAIICSPIIQYMTNRKIPHWLAITILFLLILMVFFFLIGLINGSIQEFSQSMPQYRVLMDERLNDFTALLKKWNIHFSINKAIILNHLDPSAMMNFVSKLLLNFSNVVSNAFVLILVVIFMLLEAPTAKHKFALAFSDKDSDTGSEEQYLDPILQGVISYLWVKTLVSLLTGICVWLLLEMVDVQYAVLWATLTFLANYIPNIGSIIAAIPIVLQVFLLNGLSDGFCVMIGIIAINMLIGNILEPRLMGRTLGLSTLIVFLSLLFWGWLLGTVGMFLSVPLTMAIKIILEMNPNTERYAILLGDVSEDKG</sequence>
<dbReference type="PANTHER" id="PTHR21716">
    <property type="entry name" value="TRANSMEMBRANE PROTEIN"/>
    <property type="match status" value="1"/>
</dbReference>
<protein>
    <submittedName>
        <fullName evidence="7">Autoinducer 2 exporter TqsA</fullName>
    </submittedName>
</protein>
<dbReference type="RefSeq" id="WP_005758632.1">
    <property type="nucleotide sequence ID" value="NZ_AJSX01000004.1"/>
</dbReference>
<comment type="similarity">
    <text evidence="2">Belongs to the autoinducer-2 exporter (AI-2E) (TC 2.A.86) family.</text>
</comment>
<feature type="transmembrane region" description="Helical" evidence="6">
    <location>
        <begin position="196"/>
        <end position="218"/>
    </location>
</feature>
<evidence type="ECO:0000256" key="2">
    <source>
        <dbReference type="ARBA" id="ARBA00009773"/>
    </source>
</evidence>
<reference evidence="7 8" key="1">
    <citation type="submission" date="2012-03" db="EMBL/GenBank/DDBJ databases">
        <authorList>
            <person name="Harkins D.M."/>
            <person name="Madupu R."/>
            <person name="Durkin A.S."/>
            <person name="Torralba M."/>
            <person name="Methe B."/>
            <person name="Sutton G.G."/>
            <person name="Nelson K.E."/>
        </authorList>
    </citation>
    <scope>NUCLEOTIDE SEQUENCE [LARGE SCALE GENOMIC DNA]</scope>
    <source>
        <strain evidence="7 8">CCUG 2042</strain>
    </source>
</reference>
<dbReference type="GO" id="GO:0016020">
    <property type="term" value="C:membrane"/>
    <property type="evidence" value="ECO:0007669"/>
    <property type="project" value="UniProtKB-SubCell"/>
</dbReference>